<dbReference type="Proteomes" id="UP000298325">
    <property type="component" value="Unassembled WGS sequence"/>
</dbReference>
<dbReference type="Pfam" id="PF12680">
    <property type="entry name" value="SnoaL_2"/>
    <property type="match status" value="1"/>
</dbReference>
<comment type="caution">
    <text evidence="2">The sequence shown here is derived from an EMBL/GenBank/DDBJ whole genome shotgun (WGS) entry which is preliminary data.</text>
</comment>
<proteinExistence type="predicted"/>
<keyword evidence="3" id="KW-1185">Reference proteome</keyword>
<dbReference type="Gene3D" id="3.10.450.50">
    <property type="match status" value="1"/>
</dbReference>
<dbReference type="AlphaFoldDB" id="A0A4Z1C5B7"/>
<dbReference type="SUPFAM" id="SSF54427">
    <property type="entry name" value="NTF2-like"/>
    <property type="match status" value="1"/>
</dbReference>
<evidence type="ECO:0000259" key="1">
    <source>
        <dbReference type="Pfam" id="PF12680"/>
    </source>
</evidence>
<dbReference type="OrthoDB" id="1115105at2"/>
<dbReference type="InterPro" id="IPR037401">
    <property type="entry name" value="SnoaL-like"/>
</dbReference>
<dbReference type="RefSeq" id="WP_135802027.1">
    <property type="nucleotide sequence ID" value="NZ_SRPF01000001.1"/>
</dbReference>
<feature type="domain" description="SnoaL-like" evidence="1">
    <location>
        <begin position="24"/>
        <end position="126"/>
    </location>
</feature>
<gene>
    <name evidence="2" type="ORF">E5Q11_03685</name>
</gene>
<name>A0A4Z1C5B7_9GAMM</name>
<reference evidence="2 3" key="1">
    <citation type="submission" date="2019-04" db="EMBL/GenBank/DDBJ databases">
        <authorList>
            <person name="Park S."/>
            <person name="Yoon J.-H."/>
        </authorList>
    </citation>
    <scope>NUCLEOTIDE SEQUENCE [LARGE SCALE GENOMIC DNA]</scope>
    <source>
        <strain evidence="2 3">HJM-18</strain>
    </source>
</reference>
<evidence type="ECO:0000313" key="3">
    <source>
        <dbReference type="Proteomes" id="UP000298325"/>
    </source>
</evidence>
<dbReference type="EMBL" id="SRPF01000001">
    <property type="protein sequence ID" value="TGN41641.1"/>
    <property type="molecule type" value="Genomic_DNA"/>
</dbReference>
<evidence type="ECO:0000313" key="2">
    <source>
        <dbReference type="EMBL" id="TGN41641.1"/>
    </source>
</evidence>
<sequence length="155" mass="17445">MSTASVIDMGKGSASVTETLTRFTRLFNNLSSANIRDIADVYSDDVTFQDPFCKVEGIGELTEYFTGAYENVISCQFDFGDPVINGRHVCIPWIMRLRHKRIRNGHQVNVDGISQLTIHGGRVTGHRDYFDVGQLLYENLPFLGKAIRWIRSKAG</sequence>
<protein>
    <submittedName>
        <fullName evidence="2">Nuclear transport factor 2 family protein</fullName>
    </submittedName>
</protein>
<organism evidence="2 3">
    <name type="scientific">Marinobacter confluentis</name>
    <dbReference type="NCBI Taxonomy" id="1697557"/>
    <lineage>
        <taxon>Bacteria</taxon>
        <taxon>Pseudomonadati</taxon>
        <taxon>Pseudomonadota</taxon>
        <taxon>Gammaproteobacteria</taxon>
        <taxon>Pseudomonadales</taxon>
        <taxon>Marinobacteraceae</taxon>
        <taxon>Marinobacter</taxon>
    </lineage>
</organism>
<dbReference type="InterPro" id="IPR032710">
    <property type="entry name" value="NTF2-like_dom_sf"/>
</dbReference>
<accession>A0A4Z1C5B7</accession>